<name>L2F9P5_9GAMM</name>
<dbReference type="SUPFAM" id="SSF48239">
    <property type="entry name" value="Terpenoid cyclases/Protein prenyltransferases"/>
    <property type="match status" value="1"/>
</dbReference>
<gene>
    <name evidence="1" type="ORF">MOMA_02245</name>
</gene>
<dbReference type="EMBL" id="ANIN01000001">
    <property type="protein sequence ID" value="ELA09188.1"/>
    <property type="molecule type" value="Genomic_DNA"/>
</dbReference>
<comment type="caution">
    <text evidence="1">The sequence shown here is derived from an EMBL/GenBank/DDBJ whole genome shotgun (WGS) entry which is preliminary data.</text>
</comment>
<dbReference type="AlphaFoldDB" id="L2F9P5"/>
<dbReference type="RefSeq" id="WP_009767008.1">
    <property type="nucleotide sequence ID" value="NZ_ANIN01000001.1"/>
</dbReference>
<evidence type="ECO:0000313" key="2">
    <source>
        <dbReference type="Proteomes" id="UP000023795"/>
    </source>
</evidence>
<proteinExistence type="predicted"/>
<sequence>MDVLATKQVHKFPCVLCIATGLICFGISQTSIADTTKAINWLKNNTKSYIASELQTKQEIGFALAKPQKNLTQIQQQIQQEQSTEGLTRLILLSYSQNQTADANTAWQKLLTNQNQDGGFAHLQDWQSNPLDTAYVLIVLDKTNYLNTLDDKTWQQWQTVIAKALQYLASQ</sequence>
<dbReference type="PATRIC" id="fig|1230338.3.peg.487"/>
<protein>
    <submittedName>
        <fullName evidence="1">Uncharacterized protein</fullName>
    </submittedName>
</protein>
<keyword evidence="2" id="KW-1185">Reference proteome</keyword>
<reference evidence="1 2" key="1">
    <citation type="journal article" date="2013" name="Genome Announc.">
        <title>Genome Sequence of Moraxella macacae 0408225, a Novel Bacterial Species Isolated from a Cynomolgus Macaque with Epistaxis.</title>
        <authorList>
            <person name="Ladner J.T."/>
            <person name="Whitehouse C.A."/>
            <person name="Koroleva G.I."/>
            <person name="Palacios G.F."/>
        </authorList>
    </citation>
    <scope>NUCLEOTIDE SEQUENCE [LARGE SCALE GENOMIC DNA]</scope>
    <source>
        <strain evidence="1 2">0408225</strain>
    </source>
</reference>
<accession>L2F9P5</accession>
<dbReference type="InterPro" id="IPR008930">
    <property type="entry name" value="Terpenoid_cyclase/PrenylTrfase"/>
</dbReference>
<dbReference type="Gene3D" id="1.50.10.20">
    <property type="match status" value="1"/>
</dbReference>
<dbReference type="STRING" id="1230338.MOMA_02245"/>
<dbReference type="Proteomes" id="UP000023795">
    <property type="component" value="Unassembled WGS sequence"/>
</dbReference>
<organism evidence="1 2">
    <name type="scientific">Moraxella macacae 0408225</name>
    <dbReference type="NCBI Taxonomy" id="1230338"/>
    <lineage>
        <taxon>Bacteria</taxon>
        <taxon>Pseudomonadati</taxon>
        <taxon>Pseudomonadota</taxon>
        <taxon>Gammaproteobacteria</taxon>
        <taxon>Moraxellales</taxon>
        <taxon>Moraxellaceae</taxon>
        <taxon>Moraxella</taxon>
    </lineage>
</organism>
<evidence type="ECO:0000313" key="1">
    <source>
        <dbReference type="EMBL" id="ELA09188.1"/>
    </source>
</evidence>